<protein>
    <recommendedName>
        <fullName evidence="2">Reverse transcriptase domain-containing protein</fullName>
    </recommendedName>
</protein>
<dbReference type="EMBL" id="GDRN01097016">
    <property type="protein sequence ID" value="JAI59218.1"/>
    <property type="molecule type" value="Transcribed_RNA"/>
</dbReference>
<reference evidence="1" key="1">
    <citation type="submission" date="2015-09" db="EMBL/GenBank/DDBJ databases">
        <title>Scylla olivacea transcriptome.</title>
        <authorList>
            <person name="Ikhwanuddin M."/>
        </authorList>
    </citation>
    <scope>NUCLEOTIDE SEQUENCE</scope>
</reference>
<proteinExistence type="predicted"/>
<accession>A0A0P4W178</accession>
<evidence type="ECO:0008006" key="2">
    <source>
        <dbReference type="Google" id="ProtNLM"/>
    </source>
</evidence>
<name>A0A0P4W178_SCYOL</name>
<dbReference type="AlphaFoldDB" id="A0A0P4W178"/>
<evidence type="ECO:0000313" key="1">
    <source>
        <dbReference type="EMBL" id="JAI59218.1"/>
    </source>
</evidence>
<sequence>MLLNRLKWKLVEPHQNICSFAEWRSAADSITSLLAEVNNRPAIIVFLNLKKAFELASLTTITDRLAARGVSGRLLSWTHDYLSDRKDKERFQRHVSNNHQFENSTPQG</sequence>
<organism evidence="1">
    <name type="scientific">Scylla olivacea</name>
    <name type="common">Orange mud crab</name>
    <name type="synonym">Cancer olivacea</name>
    <dbReference type="NCBI Taxonomy" id="85551"/>
    <lineage>
        <taxon>Eukaryota</taxon>
        <taxon>Metazoa</taxon>
        <taxon>Ecdysozoa</taxon>
        <taxon>Arthropoda</taxon>
        <taxon>Crustacea</taxon>
        <taxon>Multicrustacea</taxon>
        <taxon>Malacostraca</taxon>
        <taxon>Eumalacostraca</taxon>
        <taxon>Eucarida</taxon>
        <taxon>Decapoda</taxon>
        <taxon>Pleocyemata</taxon>
        <taxon>Brachyura</taxon>
        <taxon>Eubrachyura</taxon>
        <taxon>Portunoidea</taxon>
        <taxon>Portunidae</taxon>
        <taxon>Portuninae</taxon>
        <taxon>Scylla</taxon>
    </lineage>
</organism>